<reference evidence="2 3" key="1">
    <citation type="submission" date="2018-02" db="EMBL/GenBank/DDBJ databases">
        <title>Solimicrobium silvestre gen. nov., sp. nov., isolated from alpine forest soil.</title>
        <authorList>
            <person name="Margesin R."/>
            <person name="Albuquerque L."/>
            <person name="Zhang D.-C."/>
            <person name="Froufe H.J.C."/>
            <person name="Severino R."/>
            <person name="Roxo I."/>
            <person name="Egas C."/>
            <person name="Da Costa M.S."/>
        </authorList>
    </citation>
    <scope>NUCLEOTIDE SEQUENCE [LARGE SCALE GENOMIC DNA]</scope>
    <source>
        <strain evidence="2 3">S20-91</strain>
    </source>
</reference>
<dbReference type="AlphaFoldDB" id="A0A2S9H3F8"/>
<protein>
    <recommendedName>
        <fullName evidence="1">MvaI/BcnI restriction endonuclease domain-containing protein</fullName>
    </recommendedName>
</protein>
<sequence>MAAVQGTYDTQSSKQITMSNITRIFHDLGVVNIYVKKLASNDNSKNQPFFGSHLTDLSFLPTGEMIASNSESQKTLDPKRKIKYQTNLKLSWVDAEGKTYAAPNSKLIYYPQYPEVRFSGFLSGSKADISKWMAPEKQGRSEGRWLLLGVSKDNSIYAYLATPESDLSKELANANYIKISTIFWQLNTSHIATIKSTKEALKTKLLEIHNMGWVASQKLSSEMVMESYKAANGGGYTLEALLGISPNGIAEPDYLGWEVKQFGVTKFPRTGSKPTTLMTPEPNGGFYTEHGAMEFVRTFGYPDKSGKEDRINFGGKHIVDQYQNLTGLTLHLNGYDPALSKITDANGVIALLDKAGNVSASWSFAKLMDHWKRKHSQAVYIPCLRRSDSGTFQYSYGKDIELGEGTNFEKFLVAMHKGDVYYDPGIKLEMATGNSPKLKRRSQFRVNHKDIGALYKKFELIDLCE</sequence>
<dbReference type="RefSeq" id="WP_105530715.1">
    <property type="nucleotide sequence ID" value="NZ_PUGF01000003.1"/>
</dbReference>
<feature type="domain" description="MvaI/BcnI restriction endonuclease" evidence="1">
    <location>
        <begin position="203"/>
        <end position="455"/>
    </location>
</feature>
<evidence type="ECO:0000313" key="2">
    <source>
        <dbReference type="EMBL" id="PRC94396.1"/>
    </source>
</evidence>
<dbReference type="EMBL" id="PUGF01000003">
    <property type="protein sequence ID" value="PRC94396.1"/>
    <property type="molecule type" value="Genomic_DNA"/>
</dbReference>
<dbReference type="Proteomes" id="UP000237839">
    <property type="component" value="Unassembled WGS sequence"/>
</dbReference>
<proteinExistence type="predicted"/>
<organism evidence="2 3">
    <name type="scientific">Solimicrobium silvestre</name>
    <dbReference type="NCBI Taxonomy" id="2099400"/>
    <lineage>
        <taxon>Bacteria</taxon>
        <taxon>Pseudomonadati</taxon>
        <taxon>Pseudomonadota</taxon>
        <taxon>Betaproteobacteria</taxon>
        <taxon>Burkholderiales</taxon>
        <taxon>Oxalobacteraceae</taxon>
        <taxon>Solimicrobium</taxon>
    </lineage>
</organism>
<dbReference type="InterPro" id="IPR043004">
    <property type="entry name" value="MvaI_BcnI_cat"/>
</dbReference>
<name>A0A2S9H3F8_9BURK</name>
<accession>A0A2S9H3F8</accession>
<evidence type="ECO:0000313" key="3">
    <source>
        <dbReference type="Proteomes" id="UP000237839"/>
    </source>
</evidence>
<evidence type="ECO:0000259" key="1">
    <source>
        <dbReference type="Pfam" id="PF15515"/>
    </source>
</evidence>
<gene>
    <name evidence="2" type="ORF">S2091_1017</name>
</gene>
<dbReference type="Gene3D" id="3.40.210.20">
    <property type="entry name" value="MvaI/BcnI restriction endonuclease, catalytic domain"/>
    <property type="match status" value="1"/>
</dbReference>
<keyword evidence="3" id="KW-1185">Reference proteome</keyword>
<dbReference type="Pfam" id="PF15515">
    <property type="entry name" value="MvaI_BcnI"/>
    <property type="match status" value="1"/>
</dbReference>
<dbReference type="InterPro" id="IPR029127">
    <property type="entry name" value="MvaI_BcnI"/>
</dbReference>
<comment type="caution">
    <text evidence="2">The sequence shown here is derived from an EMBL/GenBank/DDBJ whole genome shotgun (WGS) entry which is preliminary data.</text>
</comment>
<dbReference type="OrthoDB" id="9204522at2"/>